<comment type="function">
    <text evidence="2 17">Catalyzes the conversion of D-ribulose 5-phosphate to formate and 3,4-dihydroxy-2-butanone 4-phosphate.</text>
</comment>
<dbReference type="GO" id="GO:0008686">
    <property type="term" value="F:3,4-dihydroxy-2-butanone-4-phosphate synthase activity"/>
    <property type="evidence" value="ECO:0007669"/>
    <property type="project" value="UniProtKB-EC"/>
</dbReference>
<keyword evidence="20" id="KW-1185">Reference proteome</keyword>
<feature type="binding site" evidence="17">
    <location>
        <begin position="58"/>
        <end position="59"/>
    </location>
    <ligand>
        <name>D-ribulose 5-phosphate</name>
        <dbReference type="ChEBI" id="CHEBI:58121"/>
    </ligand>
</feature>
<evidence type="ECO:0000256" key="6">
    <source>
        <dbReference type="ARBA" id="ARBA00022619"/>
    </source>
</evidence>
<dbReference type="NCBIfam" id="TIGR00505">
    <property type="entry name" value="ribA"/>
    <property type="match status" value="1"/>
</dbReference>
<dbReference type="CDD" id="cd00641">
    <property type="entry name" value="GTP_cyclohydro2"/>
    <property type="match status" value="1"/>
</dbReference>
<keyword evidence="9 17" id="KW-0378">Hydrolase</keyword>
<dbReference type="GO" id="GO:0003935">
    <property type="term" value="F:GTP cyclohydrolase II activity"/>
    <property type="evidence" value="ECO:0007669"/>
    <property type="project" value="UniProtKB-EC"/>
</dbReference>
<comment type="similarity">
    <text evidence="17">In the C-terminal section; belongs to the GTP cyclohydrolase II family.</text>
</comment>
<feature type="binding site" evidence="17">
    <location>
        <begin position="343"/>
        <end position="345"/>
    </location>
    <ligand>
        <name>GTP</name>
        <dbReference type="ChEBI" id="CHEBI:37565"/>
    </ligand>
</feature>
<dbReference type="Gene3D" id="3.40.50.10990">
    <property type="entry name" value="GTP cyclohydrolase II"/>
    <property type="match status" value="1"/>
</dbReference>
<feature type="binding site" evidence="17">
    <location>
        <begin position="299"/>
        <end position="303"/>
    </location>
    <ligand>
        <name>GTP</name>
        <dbReference type="ChEBI" id="CHEBI:37565"/>
    </ligand>
</feature>
<evidence type="ECO:0000256" key="7">
    <source>
        <dbReference type="ARBA" id="ARBA00022723"/>
    </source>
</evidence>
<evidence type="ECO:0000256" key="10">
    <source>
        <dbReference type="ARBA" id="ARBA00022833"/>
    </source>
</evidence>
<gene>
    <name evidence="17" type="primary">ribBA</name>
    <name evidence="19" type="ORF">P3H78_27885</name>
</gene>
<dbReference type="Proteomes" id="UP001221150">
    <property type="component" value="Unassembled WGS sequence"/>
</dbReference>
<keyword evidence="13 17" id="KW-0464">Manganese</keyword>
<dbReference type="EC" id="3.5.4.25" evidence="17"/>
<evidence type="ECO:0000256" key="12">
    <source>
        <dbReference type="ARBA" id="ARBA00023134"/>
    </source>
</evidence>
<feature type="binding site" evidence="17">
    <location>
        <position position="317"/>
    </location>
    <ligand>
        <name>Zn(2+)</name>
        <dbReference type="ChEBI" id="CHEBI:29105"/>
        <note>catalytic</note>
    </ligand>
</feature>
<name>A0ABT6ACK4_9ACTN</name>
<feature type="binding site" evidence="17">
    <location>
        <position position="59"/>
    </location>
    <ligand>
        <name>Mg(2+)</name>
        <dbReference type="ChEBI" id="CHEBI:18420"/>
        <label>1</label>
    </ligand>
</feature>
<evidence type="ECO:0000259" key="18">
    <source>
        <dbReference type="Pfam" id="PF00925"/>
    </source>
</evidence>
<comment type="catalytic activity">
    <reaction evidence="16 17">
        <text>GTP + 4 H2O = 2,5-diamino-6-hydroxy-4-(5-phosphoribosylamino)-pyrimidine + formate + 2 phosphate + 3 H(+)</text>
        <dbReference type="Rhea" id="RHEA:23704"/>
        <dbReference type="ChEBI" id="CHEBI:15377"/>
        <dbReference type="ChEBI" id="CHEBI:15378"/>
        <dbReference type="ChEBI" id="CHEBI:15740"/>
        <dbReference type="ChEBI" id="CHEBI:37565"/>
        <dbReference type="ChEBI" id="CHEBI:43474"/>
        <dbReference type="ChEBI" id="CHEBI:58614"/>
        <dbReference type="EC" id="3.5.4.25"/>
    </reaction>
</comment>
<comment type="function">
    <text evidence="17">Catalyzes the conversion of GTP to 2,5-diamino-6-ribosylamino-4(3H)-pyrimidinone 5'-phosphate (DARP), formate and pyrophosphate.</text>
</comment>
<dbReference type="EMBL" id="JARJBB010000021">
    <property type="protein sequence ID" value="MDF3302378.1"/>
    <property type="molecule type" value="Genomic_DNA"/>
</dbReference>
<dbReference type="HAMAP" id="MF_00179">
    <property type="entry name" value="RibA"/>
    <property type="match status" value="1"/>
</dbReference>
<feature type="active site" description="Nucleophile; for GTP cyclohydrolase activity" evidence="17">
    <location>
        <position position="379"/>
    </location>
</feature>
<accession>A0ABT6ACK4</accession>
<evidence type="ECO:0000256" key="9">
    <source>
        <dbReference type="ARBA" id="ARBA00022801"/>
    </source>
</evidence>
<evidence type="ECO:0000256" key="4">
    <source>
        <dbReference type="ARBA" id="ARBA00004904"/>
    </source>
</evidence>
<dbReference type="RefSeq" id="WP_276111940.1">
    <property type="nucleotide sequence ID" value="NZ_JARJBB010000021.1"/>
</dbReference>
<dbReference type="PANTHER" id="PTHR21327:SF18">
    <property type="entry name" value="3,4-DIHYDROXY-2-BUTANONE 4-PHOSPHATE SYNTHASE"/>
    <property type="match status" value="1"/>
</dbReference>
<evidence type="ECO:0000256" key="16">
    <source>
        <dbReference type="ARBA" id="ARBA00049295"/>
    </source>
</evidence>
<feature type="region of interest" description="DHBP synthase" evidence="17">
    <location>
        <begin position="1"/>
        <end position="234"/>
    </location>
</feature>
<feature type="binding site" evidence="17">
    <location>
        <begin position="173"/>
        <end position="177"/>
    </location>
    <ligand>
        <name>D-ribulose 5-phosphate</name>
        <dbReference type="ChEBI" id="CHEBI:58121"/>
    </ligand>
</feature>
<feature type="binding site" evidence="17">
    <location>
        <position position="405"/>
    </location>
    <ligand>
        <name>GTP</name>
        <dbReference type="ChEBI" id="CHEBI:37565"/>
    </ligand>
</feature>
<comment type="similarity">
    <text evidence="5 17">In the N-terminal section; belongs to the DHBP synthase family.</text>
</comment>
<evidence type="ECO:0000256" key="15">
    <source>
        <dbReference type="ARBA" id="ARBA00023268"/>
    </source>
</evidence>
<dbReference type="HAMAP" id="MF_01283">
    <property type="entry name" value="RibBA"/>
    <property type="match status" value="1"/>
</dbReference>
<dbReference type="EC" id="4.1.99.12" evidence="17"/>
<keyword evidence="10 17" id="KW-0862">Zinc</keyword>
<feature type="binding site" evidence="17">
    <location>
        <position position="365"/>
    </location>
    <ligand>
        <name>GTP</name>
        <dbReference type="ChEBI" id="CHEBI:37565"/>
    </ligand>
</feature>
<comment type="cofactor">
    <cofactor evidence="17">
        <name>Zn(2+)</name>
        <dbReference type="ChEBI" id="CHEBI:29105"/>
    </cofactor>
    <text evidence="17">Binds 1 zinc ion per subunit.</text>
</comment>
<feature type="active site" description="Proton acceptor; for GTP cyclohydrolase activity" evidence="17">
    <location>
        <position position="377"/>
    </location>
</feature>
<feature type="region of interest" description="GTP cyclohydrolase II" evidence="17">
    <location>
        <begin position="235"/>
        <end position="459"/>
    </location>
</feature>
<dbReference type="InterPro" id="IPR000926">
    <property type="entry name" value="RibA"/>
</dbReference>
<feature type="binding site" evidence="17">
    <location>
        <position position="304"/>
    </location>
    <ligand>
        <name>Zn(2+)</name>
        <dbReference type="ChEBI" id="CHEBI:29105"/>
        <note>catalytic</note>
    </ligand>
</feature>
<organism evidence="19 20">
    <name type="scientific">Streptomyces tropicalis</name>
    <dbReference type="NCBI Taxonomy" id="3034234"/>
    <lineage>
        <taxon>Bacteria</taxon>
        <taxon>Bacillati</taxon>
        <taxon>Actinomycetota</taxon>
        <taxon>Actinomycetes</taxon>
        <taxon>Kitasatosporales</taxon>
        <taxon>Streptomycetaceae</taxon>
        <taxon>Streptomyces</taxon>
    </lineage>
</organism>
<feature type="domain" description="GTP cyclohydrolase II" evidence="18">
    <location>
        <begin position="258"/>
        <end position="420"/>
    </location>
</feature>
<comment type="pathway">
    <text evidence="3 17">Cofactor biosynthesis; riboflavin biosynthesis; 5-amino-6-(D-ribitylamino)uracil from GTP: step 1/4.</text>
</comment>
<dbReference type="NCBIfam" id="NF006803">
    <property type="entry name" value="PRK09311.1"/>
    <property type="match status" value="1"/>
</dbReference>
<dbReference type="InterPro" id="IPR017945">
    <property type="entry name" value="DHBP_synth_RibB-like_a/b_dom"/>
</dbReference>
<feature type="site" description="Essential for DHBP synthase activity" evidence="17">
    <location>
        <position position="197"/>
    </location>
</feature>
<reference evidence="19 20" key="1">
    <citation type="submission" date="2023-03" db="EMBL/GenBank/DDBJ databases">
        <title>Draft genome sequence of Streptomyces sp. K1PA1 isolated from peat swamp forest in Thailand.</title>
        <authorList>
            <person name="Klaysubun C."/>
            <person name="Duangmal K."/>
        </authorList>
    </citation>
    <scope>NUCLEOTIDE SEQUENCE [LARGE SCALE GENOMIC DNA]</scope>
    <source>
        <strain evidence="19 20">K1PA1</strain>
    </source>
</reference>
<keyword evidence="6 17" id="KW-0686">Riboflavin biosynthesis</keyword>
<dbReference type="InterPro" id="IPR016299">
    <property type="entry name" value="Riboflavin_synth_RibBA"/>
</dbReference>
<comment type="catalytic activity">
    <reaction evidence="1 17">
        <text>D-ribulose 5-phosphate = (2S)-2-hydroxy-3-oxobutyl phosphate + formate + H(+)</text>
        <dbReference type="Rhea" id="RHEA:18457"/>
        <dbReference type="ChEBI" id="CHEBI:15378"/>
        <dbReference type="ChEBI" id="CHEBI:15740"/>
        <dbReference type="ChEBI" id="CHEBI:58121"/>
        <dbReference type="ChEBI" id="CHEBI:58830"/>
        <dbReference type="EC" id="4.1.99.12"/>
    </reaction>
</comment>
<dbReference type="InterPro" id="IPR036144">
    <property type="entry name" value="RibA-like_sf"/>
</dbReference>
<dbReference type="HAMAP" id="MF_00180">
    <property type="entry name" value="RibB"/>
    <property type="match status" value="1"/>
</dbReference>
<proteinExistence type="inferred from homology"/>
<evidence type="ECO:0000256" key="5">
    <source>
        <dbReference type="ARBA" id="ARBA00005520"/>
    </source>
</evidence>
<keyword evidence="11 17" id="KW-0460">Magnesium</keyword>
<feature type="binding site" evidence="17">
    <location>
        <position position="315"/>
    </location>
    <ligand>
        <name>Zn(2+)</name>
        <dbReference type="ChEBI" id="CHEBI:29105"/>
        <note>catalytic</note>
    </ligand>
</feature>
<dbReference type="Pfam" id="PF00926">
    <property type="entry name" value="DHBP_synthase"/>
    <property type="match status" value="1"/>
</dbReference>
<evidence type="ECO:0000256" key="8">
    <source>
        <dbReference type="ARBA" id="ARBA00022741"/>
    </source>
</evidence>
<evidence type="ECO:0000313" key="19">
    <source>
        <dbReference type="EMBL" id="MDF3302378.1"/>
    </source>
</evidence>
<feature type="binding site" evidence="17">
    <location>
        <position position="59"/>
    </location>
    <ligand>
        <name>Mg(2+)</name>
        <dbReference type="ChEBI" id="CHEBI:18420"/>
        <label>2</label>
    </ligand>
</feature>
<dbReference type="PANTHER" id="PTHR21327">
    <property type="entry name" value="GTP CYCLOHYDROLASE II-RELATED"/>
    <property type="match status" value="1"/>
</dbReference>
<comment type="cofactor">
    <cofactor evidence="17">
        <name>Mg(2+)</name>
        <dbReference type="ChEBI" id="CHEBI:18420"/>
    </cofactor>
    <cofactor evidence="17">
        <name>Mn(2+)</name>
        <dbReference type="ChEBI" id="CHEBI:29035"/>
    </cofactor>
    <text evidence="17">Binds 2 divalent metal cations per subunit. Magnesium or manganese.</text>
</comment>
<dbReference type="Gene3D" id="3.90.870.10">
    <property type="entry name" value="DHBP synthase"/>
    <property type="match status" value="1"/>
</dbReference>
<dbReference type="SUPFAM" id="SSF142695">
    <property type="entry name" value="RibA-like"/>
    <property type="match status" value="1"/>
</dbReference>
<evidence type="ECO:0000256" key="2">
    <source>
        <dbReference type="ARBA" id="ARBA00002284"/>
    </source>
</evidence>
<feature type="binding site" evidence="17">
    <location>
        <position position="176"/>
    </location>
    <ligand>
        <name>Mg(2+)</name>
        <dbReference type="ChEBI" id="CHEBI:18420"/>
        <label>2</label>
    </ligand>
</feature>
<keyword evidence="12 17" id="KW-0342">GTP-binding</keyword>
<protein>
    <recommendedName>
        <fullName evidence="17">Riboflavin biosynthesis protein RibBA</fullName>
    </recommendedName>
    <domain>
        <recommendedName>
            <fullName evidence="17">3,4-dihydroxy-2-butanone 4-phosphate synthase</fullName>
            <shortName evidence="17">DHBP synthase</shortName>
            <ecNumber evidence="17">4.1.99.12</ecNumber>
        </recommendedName>
    </domain>
    <domain>
        <recommendedName>
            <fullName evidence="17">GTP cyclohydrolase-2</fullName>
            <ecNumber evidence="17">3.5.4.25</ecNumber>
        </recommendedName>
        <alternativeName>
            <fullName evidence="17">GTP cyclohydrolase II</fullName>
        </alternativeName>
    </domain>
</protein>
<dbReference type="InterPro" id="IPR000422">
    <property type="entry name" value="DHBP_synthase_RibB"/>
</dbReference>
<evidence type="ECO:0000256" key="13">
    <source>
        <dbReference type="ARBA" id="ARBA00023211"/>
    </source>
</evidence>
<dbReference type="NCBIfam" id="TIGR00506">
    <property type="entry name" value="ribB"/>
    <property type="match status" value="1"/>
</dbReference>
<keyword evidence="7 17" id="KW-0479">Metal-binding</keyword>
<keyword evidence="14 17" id="KW-0456">Lyase</keyword>
<feature type="binding site" evidence="17">
    <location>
        <position position="197"/>
    </location>
    <ligand>
        <name>D-ribulose 5-phosphate</name>
        <dbReference type="ChEBI" id="CHEBI:58121"/>
    </ligand>
</feature>
<feature type="binding site" evidence="17">
    <location>
        <position position="400"/>
    </location>
    <ligand>
        <name>GTP</name>
        <dbReference type="ChEBI" id="CHEBI:37565"/>
    </ligand>
</feature>
<dbReference type="NCBIfam" id="NF001591">
    <property type="entry name" value="PRK00393.1"/>
    <property type="match status" value="1"/>
</dbReference>
<evidence type="ECO:0000313" key="20">
    <source>
        <dbReference type="Proteomes" id="UP001221150"/>
    </source>
</evidence>
<evidence type="ECO:0000256" key="11">
    <source>
        <dbReference type="ARBA" id="ARBA00022842"/>
    </source>
</evidence>
<sequence length="459" mass="49061">MSAHPSSAATLPGAPETAAPHVLYSTDNIEDLALDPIEQAVADIAAGRPVVVVDDEDRENEGDLVVAAEKATPEIVAFMMSECRGLICAPMEGDELDRLQLPQMVEDNTESMKTAFTVSVDASAAHGVTTGISAADRATTLRLLAGGAAEPGDLVRPGHIFPLRARPGGVLVRNGHTEAAVDLARLAGLRPAGAIVEIAGEDGRMLRLPELIPFARKHGLTIVSIEDLIAHRRAAELPAAREEEPVDPGEPVVRPEAVVRLPTAHGTFTAHGYRSTADGVEHVALVHGDIGDGEDVVVRIHSECLTGDVFGSQRCDCGPQLDASLERVRAEGRGVVVYLRGHEGRGIGLMSKLRAYELQERGRDTLDANLELGLPADARDYGAGAQILRDLGVRSVRLMTNNPDKTDALLRHGLRVTGREPMPVQAGEHNLRYLRTKRDRMGHDLPWLDTTAVSACGNQ</sequence>
<keyword evidence="15 17" id="KW-0511">Multifunctional enzyme</keyword>
<evidence type="ECO:0000256" key="1">
    <source>
        <dbReference type="ARBA" id="ARBA00000141"/>
    </source>
</evidence>
<comment type="pathway">
    <text evidence="4 17">Cofactor biosynthesis; riboflavin biosynthesis; 2-hydroxy-3-oxobutyl phosphate from D-ribulose 5-phosphate: step 1/1.</text>
</comment>
<dbReference type="InterPro" id="IPR032677">
    <property type="entry name" value="GTP_cyclohydro_II"/>
</dbReference>
<comment type="caution">
    <text evidence="19">The sequence shown here is derived from an EMBL/GenBank/DDBJ whole genome shotgun (WGS) entry which is preliminary data.</text>
</comment>
<feature type="site" description="Essential for DHBP synthase activity" evidence="17">
    <location>
        <position position="159"/>
    </location>
</feature>
<feature type="binding site" evidence="17">
    <location>
        <position position="320"/>
    </location>
    <ligand>
        <name>GTP</name>
        <dbReference type="ChEBI" id="CHEBI:37565"/>
    </ligand>
</feature>
<dbReference type="SUPFAM" id="SSF55821">
    <property type="entry name" value="YrdC/RibB"/>
    <property type="match status" value="1"/>
</dbReference>
<evidence type="ECO:0000256" key="3">
    <source>
        <dbReference type="ARBA" id="ARBA00004853"/>
    </source>
</evidence>
<feature type="binding site" evidence="17">
    <location>
        <position position="63"/>
    </location>
    <ligand>
        <name>D-ribulose 5-phosphate</name>
        <dbReference type="ChEBI" id="CHEBI:58121"/>
    </ligand>
</feature>
<evidence type="ECO:0000256" key="17">
    <source>
        <dbReference type="HAMAP-Rule" id="MF_01283"/>
    </source>
</evidence>
<evidence type="ECO:0000256" key="14">
    <source>
        <dbReference type="ARBA" id="ARBA00023239"/>
    </source>
</evidence>
<keyword evidence="8 17" id="KW-0547">Nucleotide-binding</keyword>
<dbReference type="PIRSF" id="PIRSF001259">
    <property type="entry name" value="RibA"/>
    <property type="match status" value="1"/>
</dbReference>
<dbReference type="Pfam" id="PF00925">
    <property type="entry name" value="GTP_cyclohydro2"/>
    <property type="match status" value="1"/>
</dbReference>